<dbReference type="PANTHER" id="PTHR12110">
    <property type="entry name" value="HYDROXYPYRUVATE ISOMERASE"/>
    <property type="match status" value="1"/>
</dbReference>
<comment type="caution">
    <text evidence="2">The sequence shown here is derived from an EMBL/GenBank/DDBJ whole genome shotgun (WGS) entry which is preliminary data.</text>
</comment>
<dbReference type="Proteomes" id="UP000553776">
    <property type="component" value="Unassembled WGS sequence"/>
</dbReference>
<organism evidence="2 3">
    <name type="scientific">Cohnella xylanilytica</name>
    <dbReference type="NCBI Taxonomy" id="557555"/>
    <lineage>
        <taxon>Bacteria</taxon>
        <taxon>Bacillati</taxon>
        <taxon>Bacillota</taxon>
        <taxon>Bacilli</taxon>
        <taxon>Bacillales</taxon>
        <taxon>Paenibacillaceae</taxon>
        <taxon>Cohnella</taxon>
    </lineage>
</organism>
<accession>A0A841TRJ2</accession>
<dbReference type="GO" id="GO:0016853">
    <property type="term" value="F:isomerase activity"/>
    <property type="evidence" value="ECO:0007669"/>
    <property type="project" value="UniProtKB-KW"/>
</dbReference>
<dbReference type="Pfam" id="PF01261">
    <property type="entry name" value="AP_endonuc_2"/>
    <property type="match status" value="1"/>
</dbReference>
<dbReference type="PANTHER" id="PTHR12110:SF21">
    <property type="entry name" value="XYLOSE ISOMERASE-LIKE TIM BARREL DOMAIN-CONTAINING PROTEIN"/>
    <property type="match status" value="1"/>
</dbReference>
<dbReference type="InterPro" id="IPR050312">
    <property type="entry name" value="IolE/XylAMocC-like"/>
</dbReference>
<dbReference type="RefSeq" id="WP_185134907.1">
    <property type="nucleotide sequence ID" value="NZ_BORM01000017.1"/>
</dbReference>
<name>A0A841TRJ2_9BACL</name>
<reference evidence="2 3" key="1">
    <citation type="submission" date="2020-08" db="EMBL/GenBank/DDBJ databases">
        <title>Cohnella phylogeny.</title>
        <authorList>
            <person name="Dunlap C."/>
        </authorList>
    </citation>
    <scope>NUCLEOTIDE SEQUENCE [LARGE SCALE GENOMIC DNA]</scope>
    <source>
        <strain evidence="2 3">DSM 25239</strain>
    </source>
</reference>
<dbReference type="AlphaFoldDB" id="A0A841TRJ2"/>
<feature type="domain" description="Xylose isomerase-like TIM barrel" evidence="1">
    <location>
        <begin position="22"/>
        <end position="271"/>
    </location>
</feature>
<gene>
    <name evidence="2" type="ORF">H7B90_05810</name>
</gene>
<dbReference type="Gene3D" id="3.20.20.150">
    <property type="entry name" value="Divalent-metal-dependent TIM barrel enzymes"/>
    <property type="match status" value="1"/>
</dbReference>
<dbReference type="InterPro" id="IPR013022">
    <property type="entry name" value="Xyl_isomerase-like_TIM-brl"/>
</dbReference>
<sequence>MRVNLCSISFRHELVSFRELARYALSAGFDGIELWGVHARSLNLQWRDRLRELVRDVRESGMSIAMMSDYVEFMGDEPFEEEWREKVRTARAFGTDKLRIFAGRRGSRSFGEEDWSVCASRLRELCRIAAEDEVYTVVETHPDTAADSLASTLRLLKEVDHPALRLNLDFLHLWEAGDDPLRAYEQLEPYVLNYHFKNVSSRERLPVFSPANIYSPNGSREGIVPLAEGELSYSPIVRKLAENPTDRPVSIEWFGPDPFEAVRKELEWLKRTEREVNQPKEGANVR</sequence>
<dbReference type="InterPro" id="IPR036237">
    <property type="entry name" value="Xyl_isomerase-like_sf"/>
</dbReference>
<proteinExistence type="predicted"/>
<keyword evidence="3" id="KW-1185">Reference proteome</keyword>
<evidence type="ECO:0000313" key="2">
    <source>
        <dbReference type="EMBL" id="MBB6690916.1"/>
    </source>
</evidence>
<keyword evidence="2" id="KW-0413">Isomerase</keyword>
<dbReference type="SUPFAM" id="SSF51658">
    <property type="entry name" value="Xylose isomerase-like"/>
    <property type="match status" value="1"/>
</dbReference>
<evidence type="ECO:0000259" key="1">
    <source>
        <dbReference type="Pfam" id="PF01261"/>
    </source>
</evidence>
<protein>
    <submittedName>
        <fullName evidence="2">Sugar phosphate isomerase/epimerase</fullName>
    </submittedName>
</protein>
<dbReference type="EMBL" id="JACJVR010000019">
    <property type="protein sequence ID" value="MBB6690916.1"/>
    <property type="molecule type" value="Genomic_DNA"/>
</dbReference>
<evidence type="ECO:0000313" key="3">
    <source>
        <dbReference type="Proteomes" id="UP000553776"/>
    </source>
</evidence>